<dbReference type="Pfam" id="PF02954">
    <property type="entry name" value="HTH_8"/>
    <property type="match status" value="1"/>
</dbReference>
<evidence type="ECO:0000256" key="3">
    <source>
        <dbReference type="ARBA" id="ARBA00023015"/>
    </source>
</evidence>
<accession>A0A9Y2IFP6</accession>
<dbReference type="InterPro" id="IPR009057">
    <property type="entry name" value="Homeodomain-like_sf"/>
</dbReference>
<dbReference type="PANTHER" id="PTHR32071">
    <property type="entry name" value="TRANSCRIPTIONAL REGULATORY PROTEIN"/>
    <property type="match status" value="1"/>
</dbReference>
<dbReference type="Pfam" id="PF25601">
    <property type="entry name" value="AAA_lid_14"/>
    <property type="match status" value="1"/>
</dbReference>
<dbReference type="GO" id="GO:0005524">
    <property type="term" value="F:ATP binding"/>
    <property type="evidence" value="ECO:0007669"/>
    <property type="project" value="UniProtKB-KW"/>
</dbReference>
<dbReference type="SUPFAM" id="SSF46689">
    <property type="entry name" value="Homeodomain-like"/>
    <property type="match status" value="1"/>
</dbReference>
<evidence type="ECO:0000256" key="4">
    <source>
        <dbReference type="ARBA" id="ARBA00023125"/>
    </source>
</evidence>
<dbReference type="Proteomes" id="UP001236014">
    <property type="component" value="Chromosome"/>
</dbReference>
<dbReference type="AlphaFoldDB" id="A0A9Y2IFP6"/>
<evidence type="ECO:0000313" key="7">
    <source>
        <dbReference type="EMBL" id="WIX77518.1"/>
    </source>
</evidence>
<evidence type="ECO:0000256" key="2">
    <source>
        <dbReference type="ARBA" id="ARBA00022840"/>
    </source>
</evidence>
<dbReference type="Gene3D" id="1.10.10.60">
    <property type="entry name" value="Homeodomain-like"/>
    <property type="match status" value="1"/>
</dbReference>
<dbReference type="InterPro" id="IPR002197">
    <property type="entry name" value="HTH_Fis"/>
</dbReference>
<organism evidence="7 8">
    <name type="scientific">Amycolatopsis carbonis</name>
    <dbReference type="NCBI Taxonomy" id="715471"/>
    <lineage>
        <taxon>Bacteria</taxon>
        <taxon>Bacillati</taxon>
        <taxon>Actinomycetota</taxon>
        <taxon>Actinomycetes</taxon>
        <taxon>Pseudonocardiales</taxon>
        <taxon>Pseudonocardiaceae</taxon>
        <taxon>Amycolatopsis</taxon>
    </lineage>
</organism>
<proteinExistence type="predicted"/>
<keyword evidence="8" id="KW-1185">Reference proteome</keyword>
<dbReference type="EMBL" id="CP127294">
    <property type="protein sequence ID" value="WIX77518.1"/>
    <property type="molecule type" value="Genomic_DNA"/>
</dbReference>
<dbReference type="PRINTS" id="PR01590">
    <property type="entry name" value="HTHFIS"/>
</dbReference>
<dbReference type="KEGG" id="acab:QRX50_39935"/>
<dbReference type="Pfam" id="PF01590">
    <property type="entry name" value="GAF"/>
    <property type="match status" value="1"/>
</dbReference>
<dbReference type="InterPro" id="IPR058031">
    <property type="entry name" value="AAA_lid_NorR"/>
</dbReference>
<dbReference type="InterPro" id="IPR002078">
    <property type="entry name" value="Sigma_54_int"/>
</dbReference>
<protein>
    <submittedName>
        <fullName evidence="7">Helix-turn-helix domain-containing protein</fullName>
    </submittedName>
</protein>
<reference evidence="7 8" key="1">
    <citation type="submission" date="2023-06" db="EMBL/GenBank/DDBJ databases">
        <authorList>
            <person name="Oyuntsetseg B."/>
            <person name="Kim S.B."/>
        </authorList>
    </citation>
    <scope>NUCLEOTIDE SEQUENCE [LARGE SCALE GENOMIC DNA]</scope>
    <source>
        <strain evidence="7 8">2-15</strain>
    </source>
</reference>
<keyword evidence="4" id="KW-0238">DNA-binding</keyword>
<dbReference type="RefSeq" id="WP_285968259.1">
    <property type="nucleotide sequence ID" value="NZ_CP127294.1"/>
</dbReference>
<evidence type="ECO:0000259" key="6">
    <source>
        <dbReference type="PROSITE" id="PS50045"/>
    </source>
</evidence>
<evidence type="ECO:0000256" key="5">
    <source>
        <dbReference type="ARBA" id="ARBA00023163"/>
    </source>
</evidence>
<dbReference type="InterPro" id="IPR029016">
    <property type="entry name" value="GAF-like_dom_sf"/>
</dbReference>
<feature type="domain" description="Sigma-54 factor interaction" evidence="6">
    <location>
        <begin position="476"/>
        <end position="537"/>
    </location>
</feature>
<sequence length="611" mass="67214">MKSPPARQVAPPPAAIVPDDDGLARTRIRFLTSETVEPDQVREAILASWWRSRHFRVPADRIDLPYLGEVNLDTPLIHSAKLVMQRLGDQLDGQPISMILADPTGTVLSQRTGDTDLHRHLERVELVPGFSYGEKFVGTNGIGTALEDDQPTHVFGHEHYAEHLENLACAGVPIHHPISGKMIGAVDLTCWRKDAGGLLIALARSTAEQIQQALLTHSNLRELILFQSYLQACRRTTGIVMAFNDDIVMMNDSARQLLNSADQSILLGHAAQALSEYRRNTATVTLSGGGKVKMHCRRVPGQHEDDVVGGVLSVKLIVSETESSGVPVPMLPMFLPGLVGSAPSWLRCTHDVDAGYSRGEWLVLAGEPGTGKLSLAKGVHQRRNPTGRLHTLDARDAAEDDWLCDLRRDLIDDPVDTLVVQHLESLRGEKLKAFSGVLEEVRTAYGANAPWLAVTLAPEAETTPDLAESLAFFPRTVTVPPLRRHIDDLTELVPFFLAKLSRGSRLSCSPTALHLLMRADWPTNTAQLYQVLKKVAQHRRLGAIQPSDLPAEYQAIAKRPLKGLESIERDAIVRSLEEAHGNKPRAAQLLGISRATIYRKIHEYGIVTPDH</sequence>
<dbReference type="InterPro" id="IPR027417">
    <property type="entry name" value="P-loop_NTPase"/>
</dbReference>
<dbReference type="PANTHER" id="PTHR32071:SF122">
    <property type="entry name" value="SIGMA FACTOR"/>
    <property type="match status" value="1"/>
</dbReference>
<dbReference type="Gene3D" id="3.30.450.40">
    <property type="match status" value="1"/>
</dbReference>
<evidence type="ECO:0000256" key="1">
    <source>
        <dbReference type="ARBA" id="ARBA00022741"/>
    </source>
</evidence>
<dbReference type="InterPro" id="IPR003018">
    <property type="entry name" value="GAF"/>
</dbReference>
<dbReference type="SUPFAM" id="SSF52540">
    <property type="entry name" value="P-loop containing nucleoside triphosphate hydrolases"/>
    <property type="match status" value="1"/>
</dbReference>
<gene>
    <name evidence="7" type="ORF">QRX50_39935</name>
</gene>
<dbReference type="PROSITE" id="PS50045">
    <property type="entry name" value="SIGMA54_INTERACT_4"/>
    <property type="match status" value="1"/>
</dbReference>
<evidence type="ECO:0000313" key="8">
    <source>
        <dbReference type="Proteomes" id="UP001236014"/>
    </source>
</evidence>
<name>A0A9Y2IFP6_9PSEU</name>
<dbReference type="GO" id="GO:0006355">
    <property type="term" value="P:regulation of DNA-templated transcription"/>
    <property type="evidence" value="ECO:0007669"/>
    <property type="project" value="InterPro"/>
</dbReference>
<keyword evidence="5" id="KW-0804">Transcription</keyword>
<keyword evidence="1" id="KW-0547">Nucleotide-binding</keyword>
<keyword evidence="2" id="KW-0067">ATP-binding</keyword>
<dbReference type="Gene3D" id="1.10.8.60">
    <property type="match status" value="1"/>
</dbReference>
<dbReference type="GO" id="GO:0043565">
    <property type="term" value="F:sequence-specific DNA binding"/>
    <property type="evidence" value="ECO:0007669"/>
    <property type="project" value="InterPro"/>
</dbReference>
<keyword evidence="3" id="KW-0805">Transcription regulation</keyword>